<evidence type="ECO:0000313" key="2">
    <source>
        <dbReference type="Proteomes" id="UP001208017"/>
    </source>
</evidence>
<dbReference type="Gene3D" id="1.20.1260.10">
    <property type="match status" value="1"/>
</dbReference>
<proteinExistence type="predicted"/>
<organism evidence="1 2">
    <name type="scientific">Tumebacillus lacus</name>
    <dbReference type="NCBI Taxonomy" id="2995335"/>
    <lineage>
        <taxon>Bacteria</taxon>
        <taxon>Bacillati</taxon>
        <taxon>Bacillota</taxon>
        <taxon>Bacilli</taxon>
        <taxon>Bacillales</taxon>
        <taxon>Alicyclobacillaceae</taxon>
        <taxon>Tumebacillus</taxon>
    </lineage>
</organism>
<sequence>MGILSGNPKDEPMHYGEVYMVWTYLHGELALRTCNQTLLNHTGDKDLRDYIKDKLESSQEVIEELTALLKANGVALPPSPPERADADLESIPAGARFTDMEVAATQAKDNAAGLVMCSKIMGQCVREDIAALFGKYHTKAAGYGLRLLRMMKEKGWLVPPPLHVNHQE</sequence>
<dbReference type="Pfam" id="PF11553">
    <property type="entry name" value="DUF3231"/>
    <property type="match status" value="1"/>
</dbReference>
<gene>
    <name evidence="1" type="ORF">OS242_14105</name>
</gene>
<protein>
    <submittedName>
        <fullName evidence="1">DUF3231 family protein</fullName>
    </submittedName>
</protein>
<dbReference type="InterPro" id="IPR012347">
    <property type="entry name" value="Ferritin-like"/>
</dbReference>
<dbReference type="Proteomes" id="UP001208017">
    <property type="component" value="Unassembled WGS sequence"/>
</dbReference>
<comment type="caution">
    <text evidence="1">The sequence shown here is derived from an EMBL/GenBank/DDBJ whole genome shotgun (WGS) entry which is preliminary data.</text>
</comment>
<dbReference type="EMBL" id="JAPMLT010000008">
    <property type="protein sequence ID" value="MCX7571080.1"/>
    <property type="molecule type" value="Genomic_DNA"/>
</dbReference>
<evidence type="ECO:0000313" key="1">
    <source>
        <dbReference type="EMBL" id="MCX7571080.1"/>
    </source>
</evidence>
<accession>A0ABT3X2E1</accession>
<dbReference type="RefSeq" id="WP_267152325.1">
    <property type="nucleotide sequence ID" value="NZ_JAPMLT010000008.1"/>
</dbReference>
<name>A0ABT3X2E1_9BACL</name>
<dbReference type="InterPro" id="IPR021617">
    <property type="entry name" value="DUF3231"/>
</dbReference>
<keyword evidence="2" id="KW-1185">Reference proteome</keyword>
<reference evidence="1 2" key="1">
    <citation type="submission" date="2022-11" db="EMBL/GenBank/DDBJ databases">
        <title>Study of microbial diversity in lake waters.</title>
        <authorList>
            <person name="Zhang J."/>
        </authorList>
    </citation>
    <scope>NUCLEOTIDE SEQUENCE [LARGE SCALE GENOMIC DNA]</scope>
    <source>
        <strain evidence="1 2">DT12</strain>
    </source>
</reference>